<keyword evidence="3" id="KW-1185">Reference proteome</keyword>
<evidence type="ECO:0000313" key="2">
    <source>
        <dbReference type="EMBL" id="ABC35554.1"/>
    </source>
</evidence>
<proteinExistence type="predicted"/>
<dbReference type="EMBL" id="CP000085">
    <property type="protein sequence ID" value="ABC35554.1"/>
    <property type="molecule type" value="Genomic_DNA"/>
</dbReference>
<evidence type="ECO:0000313" key="3">
    <source>
        <dbReference type="Proteomes" id="UP000001930"/>
    </source>
</evidence>
<feature type="compositionally biased region" description="Basic and acidic residues" evidence="1">
    <location>
        <begin position="55"/>
        <end position="80"/>
    </location>
</feature>
<dbReference type="AlphaFoldDB" id="Q2T6H8"/>
<name>Q2T6H8_BURTA</name>
<dbReference type="RefSeq" id="WP_009896479.1">
    <property type="nucleotide sequence ID" value="NC_007650.1"/>
</dbReference>
<dbReference type="HOGENOM" id="CLU_1955517_0_0_4"/>
<evidence type="ECO:0000256" key="1">
    <source>
        <dbReference type="SAM" id="MobiDB-lite"/>
    </source>
</evidence>
<sequence>MKDIDEIRRDNLRLLETECGSPTAAAKMLDMSLAQYANLRDGARDSQTGKKRGMRKDTARRIEEAAGKPRGWLDIDHERNSPSPKAGSRTPAGWERLDAGGRAQVEAFIKGLLARPPHPDPEDDDRPAGD</sequence>
<feature type="region of interest" description="Disordered" evidence="1">
    <location>
        <begin position="40"/>
        <end position="95"/>
    </location>
</feature>
<accession>Q2T6H8</accession>
<reference evidence="2 3" key="1">
    <citation type="journal article" date="2005" name="BMC Genomics">
        <title>Bacterial genome adaptation to niches: divergence of the potential virulence genes in three Burkholderia species of different survival strategies.</title>
        <authorList>
            <person name="Kim H.S."/>
            <person name="Schell M.A."/>
            <person name="Yu Y."/>
            <person name="Ulrich R.L."/>
            <person name="Sarria S.H."/>
            <person name="Nierman W.C."/>
            <person name="DeShazer D."/>
        </authorList>
    </citation>
    <scope>NUCLEOTIDE SEQUENCE [LARGE SCALE GENOMIC DNA]</scope>
    <source>
        <strain evidence="3">ATCC 700388 / DSM 13276 / CCUG 48851 / CIP 106301 / E264</strain>
    </source>
</reference>
<dbReference type="KEGG" id="bte:BTH_II1024"/>
<dbReference type="GeneID" id="45118489"/>
<gene>
    <name evidence="2" type="ordered locus">BTH_II1024</name>
</gene>
<organism evidence="2 3">
    <name type="scientific">Burkholderia thailandensis (strain ATCC 700388 / DSM 13276 / CCUG 48851 / CIP 106301 / E264)</name>
    <dbReference type="NCBI Taxonomy" id="271848"/>
    <lineage>
        <taxon>Bacteria</taxon>
        <taxon>Pseudomonadati</taxon>
        <taxon>Pseudomonadota</taxon>
        <taxon>Betaproteobacteria</taxon>
        <taxon>Burkholderiales</taxon>
        <taxon>Burkholderiaceae</taxon>
        <taxon>Burkholderia</taxon>
        <taxon>pseudomallei group</taxon>
    </lineage>
</organism>
<protein>
    <submittedName>
        <fullName evidence="2">Gp52</fullName>
    </submittedName>
</protein>
<dbReference type="Proteomes" id="UP000001930">
    <property type="component" value="Chromosome II"/>
</dbReference>